<evidence type="ECO:0000313" key="1">
    <source>
        <dbReference type="EMBL" id="KAK3748011.1"/>
    </source>
</evidence>
<accession>A0AAE0YJV8</accession>
<reference evidence="1" key="1">
    <citation type="journal article" date="2023" name="G3 (Bethesda)">
        <title>A reference genome for the long-term kleptoplast-retaining sea slug Elysia crispata morphotype clarki.</title>
        <authorList>
            <person name="Eastman K.E."/>
            <person name="Pendleton A.L."/>
            <person name="Shaikh M.A."/>
            <person name="Suttiyut T."/>
            <person name="Ogas R."/>
            <person name="Tomko P."/>
            <person name="Gavelis G."/>
            <person name="Widhalm J.R."/>
            <person name="Wisecaver J.H."/>
        </authorList>
    </citation>
    <scope>NUCLEOTIDE SEQUENCE</scope>
    <source>
        <strain evidence="1">ECLA1</strain>
    </source>
</reference>
<sequence length="69" mass="7571">MIFKSILAKLLTYDALPASSNISNEDIIMFYPGHKEVDSTASKAIFSLEATRQDVEGPPRASNRSLSLI</sequence>
<evidence type="ECO:0000313" key="2">
    <source>
        <dbReference type="Proteomes" id="UP001283361"/>
    </source>
</evidence>
<dbReference type="Proteomes" id="UP001283361">
    <property type="component" value="Unassembled WGS sequence"/>
</dbReference>
<dbReference type="AlphaFoldDB" id="A0AAE0YJV8"/>
<dbReference type="EMBL" id="JAWDGP010006058">
    <property type="protein sequence ID" value="KAK3748011.1"/>
    <property type="molecule type" value="Genomic_DNA"/>
</dbReference>
<comment type="caution">
    <text evidence="1">The sequence shown here is derived from an EMBL/GenBank/DDBJ whole genome shotgun (WGS) entry which is preliminary data.</text>
</comment>
<name>A0AAE0YJV8_9GAST</name>
<protein>
    <submittedName>
        <fullName evidence="1">Uncharacterized protein</fullName>
    </submittedName>
</protein>
<organism evidence="1 2">
    <name type="scientific">Elysia crispata</name>
    <name type="common">lettuce slug</name>
    <dbReference type="NCBI Taxonomy" id="231223"/>
    <lineage>
        <taxon>Eukaryota</taxon>
        <taxon>Metazoa</taxon>
        <taxon>Spiralia</taxon>
        <taxon>Lophotrochozoa</taxon>
        <taxon>Mollusca</taxon>
        <taxon>Gastropoda</taxon>
        <taxon>Heterobranchia</taxon>
        <taxon>Euthyneura</taxon>
        <taxon>Panpulmonata</taxon>
        <taxon>Sacoglossa</taxon>
        <taxon>Placobranchoidea</taxon>
        <taxon>Plakobranchidae</taxon>
        <taxon>Elysia</taxon>
    </lineage>
</organism>
<keyword evidence="2" id="KW-1185">Reference proteome</keyword>
<proteinExistence type="predicted"/>
<gene>
    <name evidence="1" type="ORF">RRG08_029868</name>
</gene>